<accession>A0A6J5GPV0</accession>
<dbReference type="Proteomes" id="UP000494119">
    <property type="component" value="Unassembled WGS sequence"/>
</dbReference>
<reference evidence="2 3" key="1">
    <citation type="submission" date="2020-04" db="EMBL/GenBank/DDBJ databases">
        <authorList>
            <person name="De Canck E."/>
        </authorList>
    </citation>
    <scope>NUCLEOTIDE SEQUENCE [LARGE SCALE GENOMIC DNA]</scope>
    <source>
        <strain evidence="2 3">LMG 28688</strain>
    </source>
</reference>
<evidence type="ECO:0000313" key="2">
    <source>
        <dbReference type="EMBL" id="CAB3803142.1"/>
    </source>
</evidence>
<feature type="chain" id="PRO_5026714924" description="DUF3304 domain-containing protein" evidence="1">
    <location>
        <begin position="32"/>
        <end position="290"/>
    </location>
</feature>
<evidence type="ECO:0000256" key="1">
    <source>
        <dbReference type="SAM" id="SignalP"/>
    </source>
</evidence>
<dbReference type="EMBL" id="CADIKL010000039">
    <property type="protein sequence ID" value="CAB3803142.1"/>
    <property type="molecule type" value="Genomic_DNA"/>
</dbReference>
<evidence type="ECO:0000313" key="3">
    <source>
        <dbReference type="Proteomes" id="UP000494119"/>
    </source>
</evidence>
<feature type="signal peptide" evidence="1">
    <location>
        <begin position="1"/>
        <end position="31"/>
    </location>
</feature>
<proteinExistence type="predicted"/>
<protein>
    <recommendedName>
        <fullName evidence="4">DUF3304 domain-containing protein</fullName>
    </recommendedName>
</protein>
<keyword evidence="1" id="KW-0732">Signal</keyword>
<gene>
    <name evidence="2" type="ORF">LMG28688_05714</name>
</gene>
<dbReference type="AlphaFoldDB" id="A0A6J5GPV0"/>
<name>A0A6J5GPV0_9BURK</name>
<sequence length="290" mass="32514">MQPKPSSFLSGFWLATGLTVCVLLASLAAQAKSWGVSVSGYNYNALPIDQFKVESADGTAYGSNMPGLAYNGGEYANSTCCYRIGGDTLKVSYMLWTVPPHWKDGDPLPPFITRTIPFPKASDPKARILEVYFLPDGSVDSRLVSVRDRGPIPYSRIMERLHKESLDFVMDYPDIAGRDLFSERLSHAMIQGWLLGLRSEQDLYDFSMRAINFNVNFADDPSIAPGLKARKGNPRAIMDYLAHHVPAATWQRLAAEQKHYDETVTRAQDEQAKRRSAECKNIFEPCKYDE</sequence>
<keyword evidence="3" id="KW-1185">Reference proteome</keyword>
<organism evidence="2 3">
    <name type="scientific">Paraburkholderia caffeinitolerans</name>
    <dbReference type="NCBI Taxonomy" id="1723730"/>
    <lineage>
        <taxon>Bacteria</taxon>
        <taxon>Pseudomonadati</taxon>
        <taxon>Pseudomonadota</taxon>
        <taxon>Betaproteobacteria</taxon>
        <taxon>Burkholderiales</taxon>
        <taxon>Burkholderiaceae</taxon>
        <taxon>Paraburkholderia</taxon>
    </lineage>
</organism>
<evidence type="ECO:0008006" key="4">
    <source>
        <dbReference type="Google" id="ProtNLM"/>
    </source>
</evidence>